<name>A0A8J6XRA2_9CYAN</name>
<dbReference type="RefSeq" id="WP_190835991.1">
    <property type="nucleotide sequence ID" value="NZ_CAWPPI010000099.1"/>
</dbReference>
<keyword evidence="4 6" id="KW-0378">Hydrolase</keyword>
<dbReference type="AlphaFoldDB" id="A0A8J6XRA2"/>
<evidence type="ECO:0000256" key="5">
    <source>
        <dbReference type="ARBA" id="ARBA00049534"/>
    </source>
</evidence>
<organism evidence="7 8">
    <name type="scientific">Iningainema tapete BLCC-T55</name>
    <dbReference type="NCBI Taxonomy" id="2748662"/>
    <lineage>
        <taxon>Bacteria</taxon>
        <taxon>Bacillati</taxon>
        <taxon>Cyanobacteriota</taxon>
        <taxon>Cyanophyceae</taxon>
        <taxon>Nostocales</taxon>
        <taxon>Scytonemataceae</taxon>
        <taxon>Iningainema tapete</taxon>
    </lineage>
</organism>
<dbReference type="HAMAP" id="MF_00313">
    <property type="entry name" value="Glutaminase"/>
    <property type="match status" value="1"/>
</dbReference>
<dbReference type="Pfam" id="PF04960">
    <property type="entry name" value="Glutaminase"/>
    <property type="match status" value="1"/>
</dbReference>
<evidence type="ECO:0000256" key="6">
    <source>
        <dbReference type="HAMAP-Rule" id="MF_00313"/>
    </source>
</evidence>
<dbReference type="GO" id="GO:0006537">
    <property type="term" value="P:glutamate biosynthetic process"/>
    <property type="evidence" value="ECO:0007669"/>
    <property type="project" value="TreeGrafter"/>
</dbReference>
<feature type="binding site" evidence="6">
    <location>
        <position position="265"/>
    </location>
    <ligand>
        <name>substrate</name>
    </ligand>
</feature>
<feature type="binding site" evidence="6">
    <location>
        <position position="120"/>
    </location>
    <ligand>
        <name>substrate</name>
    </ligand>
</feature>
<dbReference type="PANTHER" id="PTHR12544">
    <property type="entry name" value="GLUTAMINASE"/>
    <property type="match status" value="1"/>
</dbReference>
<feature type="binding site" evidence="6">
    <location>
        <position position="164"/>
    </location>
    <ligand>
        <name>substrate</name>
    </ligand>
</feature>
<evidence type="ECO:0000313" key="7">
    <source>
        <dbReference type="EMBL" id="MBD2776869.1"/>
    </source>
</evidence>
<dbReference type="Gene3D" id="3.40.710.10">
    <property type="entry name" value="DD-peptidase/beta-lactamase superfamily"/>
    <property type="match status" value="1"/>
</dbReference>
<comment type="caution">
    <text evidence="7">The sequence shown here is derived from an EMBL/GenBank/DDBJ whole genome shotgun (WGS) entry which is preliminary data.</text>
</comment>
<feature type="binding site" evidence="6">
    <location>
        <position position="70"/>
    </location>
    <ligand>
        <name>substrate</name>
    </ligand>
</feature>
<feature type="binding site" evidence="6">
    <location>
        <position position="195"/>
    </location>
    <ligand>
        <name>substrate</name>
    </ligand>
</feature>
<protein>
    <recommendedName>
        <fullName evidence="3 6">Glutaminase</fullName>
        <ecNumber evidence="3 6">3.5.1.2</ecNumber>
    </recommendedName>
</protein>
<accession>A0A8J6XRA2</accession>
<feature type="binding site" evidence="6">
    <location>
        <position position="247"/>
    </location>
    <ligand>
        <name>substrate</name>
    </ligand>
</feature>
<comment type="catalytic activity">
    <reaction evidence="5 6">
        <text>L-glutamine + H2O = L-glutamate + NH4(+)</text>
        <dbReference type="Rhea" id="RHEA:15889"/>
        <dbReference type="ChEBI" id="CHEBI:15377"/>
        <dbReference type="ChEBI" id="CHEBI:28938"/>
        <dbReference type="ChEBI" id="CHEBI:29985"/>
        <dbReference type="ChEBI" id="CHEBI:58359"/>
        <dbReference type="EC" id="3.5.1.2"/>
    </reaction>
</comment>
<comment type="subunit">
    <text evidence="2 6">Homotetramer.</text>
</comment>
<dbReference type="SUPFAM" id="SSF56601">
    <property type="entry name" value="beta-lactamase/transpeptidase-like"/>
    <property type="match status" value="1"/>
</dbReference>
<evidence type="ECO:0000256" key="2">
    <source>
        <dbReference type="ARBA" id="ARBA00011881"/>
    </source>
</evidence>
<proteinExistence type="inferred from homology"/>
<dbReference type="NCBIfam" id="TIGR03814">
    <property type="entry name" value="Gln_ase"/>
    <property type="match status" value="1"/>
</dbReference>
<evidence type="ECO:0000256" key="1">
    <source>
        <dbReference type="ARBA" id="ARBA00011076"/>
    </source>
</evidence>
<evidence type="ECO:0000256" key="3">
    <source>
        <dbReference type="ARBA" id="ARBA00012918"/>
    </source>
</evidence>
<dbReference type="EC" id="3.5.1.2" evidence="3 6"/>
<feature type="binding site" evidence="6">
    <location>
        <position position="171"/>
    </location>
    <ligand>
        <name>substrate</name>
    </ligand>
</feature>
<dbReference type="InterPro" id="IPR012338">
    <property type="entry name" value="Beta-lactam/transpept-like"/>
</dbReference>
<sequence length="319" mass="35239">MAQDDLPTESFPSFLTSLHDLYKSLQDGKVANYIPELAKVNPDLFSVCIVTVNGEVYKVGDYNQLFTIQSISKVFVHGLALEDHGRDYVLTRVGVEPTGDAFNAIVLDEQSKRPYNPMVNAGAIATTSLIKGSGPTERLNRMLEMFHRYIGHDVFVDISVFTSERTTGHRNRAMAHLMLNFGMIDRNIDEALDLYFQQCSVMVNCLDLAVMAATLANKGINPITKEQAVDKRYIKDILSVMYTCGMYNFAGEWAYKVGIPAKSGVSGGIIAIVPNQMGIGVFSPLLDSRGNSVRGVKVCEELSQHLGLHLFDCAQKSEQ</sequence>
<dbReference type="GO" id="GO:0006543">
    <property type="term" value="P:L-glutamine catabolic process"/>
    <property type="evidence" value="ECO:0007669"/>
    <property type="project" value="TreeGrafter"/>
</dbReference>
<keyword evidence="6" id="KW-0007">Acetylation</keyword>
<evidence type="ECO:0000313" key="8">
    <source>
        <dbReference type="Proteomes" id="UP000629098"/>
    </source>
</evidence>
<dbReference type="GO" id="GO:0004359">
    <property type="term" value="F:glutaminase activity"/>
    <property type="evidence" value="ECO:0007669"/>
    <property type="project" value="UniProtKB-UniRule"/>
</dbReference>
<keyword evidence="8" id="KW-1185">Reference proteome</keyword>
<dbReference type="FunFam" id="3.40.710.10:FF:000005">
    <property type="entry name" value="Glutaminase"/>
    <property type="match status" value="1"/>
</dbReference>
<reference evidence="7" key="1">
    <citation type="submission" date="2020-09" db="EMBL/GenBank/DDBJ databases">
        <title>Iningainema tapete sp. nov. (Scytonemataceae, Cyanobacteria) from greenhouses in central Florida (USA) produces two types of nodularin with biosynthetic potential for microcystin-LR and anabaenopeptins.</title>
        <authorList>
            <person name="Berthold D.E."/>
            <person name="Lefler F.W."/>
            <person name="Huang I.-S."/>
            <person name="Abdulla H."/>
            <person name="Zimba P.V."/>
            <person name="Laughinghouse H.D. IV."/>
        </authorList>
    </citation>
    <scope>NUCLEOTIDE SEQUENCE</scope>
    <source>
        <strain evidence="7">BLCCT55</strain>
    </source>
</reference>
<comment type="similarity">
    <text evidence="1 6">Belongs to the glutaminase family.</text>
</comment>
<dbReference type="InterPro" id="IPR015868">
    <property type="entry name" value="Glutaminase"/>
</dbReference>
<dbReference type="PANTHER" id="PTHR12544:SF29">
    <property type="entry name" value="GLUTAMINASE"/>
    <property type="match status" value="1"/>
</dbReference>
<gene>
    <name evidence="6 7" type="primary">glsA</name>
    <name evidence="7" type="ORF">ICL16_33675</name>
</gene>
<dbReference type="Proteomes" id="UP000629098">
    <property type="component" value="Unassembled WGS sequence"/>
</dbReference>
<evidence type="ECO:0000256" key="4">
    <source>
        <dbReference type="ARBA" id="ARBA00022801"/>
    </source>
</evidence>
<dbReference type="EMBL" id="JACXAE010000099">
    <property type="protein sequence ID" value="MBD2776869.1"/>
    <property type="molecule type" value="Genomic_DNA"/>
</dbReference>